<feature type="signal peptide" evidence="7">
    <location>
        <begin position="1"/>
        <end position="25"/>
    </location>
</feature>
<comment type="subcellular location">
    <subcellularLocation>
        <location evidence="1">Cell membrane</location>
        <topology evidence="1">Lipid-anchor</topology>
    </subcellularLocation>
</comment>
<dbReference type="InterPro" id="IPR050957">
    <property type="entry name" value="BMP_lipoprotein"/>
</dbReference>
<evidence type="ECO:0000256" key="1">
    <source>
        <dbReference type="ARBA" id="ARBA00004193"/>
    </source>
</evidence>
<dbReference type="Pfam" id="PF02608">
    <property type="entry name" value="Bmp"/>
    <property type="match status" value="1"/>
</dbReference>
<feature type="domain" description="ABC transporter substrate-binding protein PnrA-like" evidence="8">
    <location>
        <begin position="33"/>
        <end position="311"/>
    </location>
</feature>
<keyword evidence="5" id="KW-0472">Membrane</keyword>
<dbReference type="InterPro" id="IPR028082">
    <property type="entry name" value="Peripla_BP_I"/>
</dbReference>
<dbReference type="RefSeq" id="WP_105742066.1">
    <property type="nucleotide sequence ID" value="NZ_PVBR01000007.1"/>
</dbReference>
<dbReference type="Gene3D" id="3.40.50.2300">
    <property type="match status" value="2"/>
</dbReference>
<evidence type="ECO:0000256" key="3">
    <source>
        <dbReference type="ARBA" id="ARBA00022475"/>
    </source>
</evidence>
<gene>
    <name evidence="9" type="ORF">C5748_11435</name>
</gene>
<dbReference type="PANTHER" id="PTHR34296">
    <property type="entry name" value="TRANSCRIPTIONAL ACTIVATOR PROTEIN MED"/>
    <property type="match status" value="1"/>
</dbReference>
<reference evidence="9 10" key="1">
    <citation type="submission" date="2018-02" db="EMBL/GenBank/DDBJ databases">
        <title>The draft genome of Phyllobacterium sp. 1N-3.</title>
        <authorList>
            <person name="Liu L."/>
            <person name="Li L."/>
            <person name="Zhang X."/>
            <person name="Wang T."/>
            <person name="Liang L."/>
        </authorList>
    </citation>
    <scope>NUCLEOTIDE SEQUENCE [LARGE SCALE GENOMIC DNA]</scope>
    <source>
        <strain evidence="9 10">1N-3</strain>
    </source>
</reference>
<dbReference type="InterPro" id="IPR003760">
    <property type="entry name" value="PnrA-like"/>
</dbReference>
<keyword evidence="3" id="KW-1003">Cell membrane</keyword>
<dbReference type="EMBL" id="PVBR01000007">
    <property type="protein sequence ID" value="PRD43320.1"/>
    <property type="molecule type" value="Genomic_DNA"/>
</dbReference>
<keyword evidence="10" id="KW-1185">Reference proteome</keyword>
<dbReference type="GO" id="GO:0005886">
    <property type="term" value="C:plasma membrane"/>
    <property type="evidence" value="ECO:0007669"/>
    <property type="project" value="UniProtKB-SubCell"/>
</dbReference>
<dbReference type="PANTHER" id="PTHR34296:SF2">
    <property type="entry name" value="ABC TRANSPORTER GUANOSINE-BINDING PROTEIN NUPN"/>
    <property type="match status" value="1"/>
</dbReference>
<organism evidence="9 10">
    <name type="scientific">Phyllobacterium phragmitis</name>
    <dbReference type="NCBI Taxonomy" id="2670329"/>
    <lineage>
        <taxon>Bacteria</taxon>
        <taxon>Pseudomonadati</taxon>
        <taxon>Pseudomonadota</taxon>
        <taxon>Alphaproteobacteria</taxon>
        <taxon>Hyphomicrobiales</taxon>
        <taxon>Phyllobacteriaceae</taxon>
        <taxon>Phyllobacterium</taxon>
    </lineage>
</organism>
<name>A0A2S9IS34_9HYPH</name>
<evidence type="ECO:0000256" key="4">
    <source>
        <dbReference type="ARBA" id="ARBA00022729"/>
    </source>
</evidence>
<keyword evidence="6" id="KW-0449">Lipoprotein</keyword>
<comment type="similarity">
    <text evidence="2">Belongs to the BMP lipoprotein family.</text>
</comment>
<evidence type="ECO:0000256" key="2">
    <source>
        <dbReference type="ARBA" id="ARBA00008610"/>
    </source>
</evidence>
<accession>A0A2S9IS34</accession>
<feature type="chain" id="PRO_5015461829" evidence="7">
    <location>
        <begin position="26"/>
        <end position="335"/>
    </location>
</feature>
<keyword evidence="4 7" id="KW-0732">Signal</keyword>
<sequence>MKHLVLGLMAATALSVAGMSSAAVAADEKPAVVYDLGGKFDKSFNEAAYDGAEKYKADTGIAYREFEIQNEAQREQALRKFAQDGNSPVVIAGFSATAAIEKVADEFPDTKFVIIDAVVDKPNVRSVVFREEEGSYLVGLLGIMASKTGTVGFVGGMDVPLIRKFACGYVAGVKAGKEDAKIIQNMTGDTPSAWNDPAKGGEIAKSQMDQGADVIYHAAGGTGIGMLQAVADAGKLGIGVDSNQNGLHPGSVLTSMVKRVDTAVYNAFKDVADDTFTAGVQVLGLKENGVDYAVDENNEKLISPEMKQAVEAAKADLIAGKITVHDYMTDNKCPY</sequence>
<evidence type="ECO:0000259" key="8">
    <source>
        <dbReference type="Pfam" id="PF02608"/>
    </source>
</evidence>
<dbReference type="AlphaFoldDB" id="A0A2S9IS34"/>
<dbReference type="Proteomes" id="UP000239434">
    <property type="component" value="Unassembled WGS sequence"/>
</dbReference>
<proteinExistence type="inferred from homology"/>
<protein>
    <submittedName>
        <fullName evidence="9">BMP family ABC transporter substrate-binding protein</fullName>
    </submittedName>
</protein>
<dbReference type="CDD" id="cd06354">
    <property type="entry name" value="PBP1_PrnA-like"/>
    <property type="match status" value="1"/>
</dbReference>
<evidence type="ECO:0000256" key="6">
    <source>
        <dbReference type="ARBA" id="ARBA00023288"/>
    </source>
</evidence>
<evidence type="ECO:0000313" key="10">
    <source>
        <dbReference type="Proteomes" id="UP000239434"/>
    </source>
</evidence>
<evidence type="ECO:0000256" key="7">
    <source>
        <dbReference type="SAM" id="SignalP"/>
    </source>
</evidence>
<evidence type="ECO:0000313" key="9">
    <source>
        <dbReference type="EMBL" id="PRD43320.1"/>
    </source>
</evidence>
<dbReference type="SUPFAM" id="SSF53822">
    <property type="entry name" value="Periplasmic binding protein-like I"/>
    <property type="match status" value="1"/>
</dbReference>
<evidence type="ECO:0000256" key="5">
    <source>
        <dbReference type="ARBA" id="ARBA00023136"/>
    </source>
</evidence>
<comment type="caution">
    <text evidence="9">The sequence shown here is derived from an EMBL/GenBank/DDBJ whole genome shotgun (WGS) entry which is preliminary data.</text>
</comment>